<keyword evidence="3" id="KW-1185">Reference proteome</keyword>
<name>A0A9W8MPR5_9AGAR</name>
<gene>
    <name evidence="2" type="ORF">H1R20_g890</name>
</gene>
<comment type="caution">
    <text evidence="2">The sequence shown here is derived from an EMBL/GenBank/DDBJ whole genome shotgun (WGS) entry which is preliminary data.</text>
</comment>
<dbReference type="AlphaFoldDB" id="A0A9W8MPR5"/>
<evidence type="ECO:0000313" key="2">
    <source>
        <dbReference type="EMBL" id="KAJ2936204.1"/>
    </source>
</evidence>
<dbReference type="Proteomes" id="UP001140091">
    <property type="component" value="Unassembled WGS sequence"/>
</dbReference>
<dbReference type="OrthoDB" id="3257768at2759"/>
<feature type="non-terminal residue" evidence="2">
    <location>
        <position position="136"/>
    </location>
</feature>
<protein>
    <submittedName>
        <fullName evidence="2">Uncharacterized protein</fullName>
    </submittedName>
</protein>
<feature type="region of interest" description="Disordered" evidence="1">
    <location>
        <begin position="116"/>
        <end position="136"/>
    </location>
</feature>
<feature type="compositionally biased region" description="Low complexity" evidence="1">
    <location>
        <begin position="125"/>
        <end position="136"/>
    </location>
</feature>
<evidence type="ECO:0000313" key="3">
    <source>
        <dbReference type="Proteomes" id="UP001140091"/>
    </source>
</evidence>
<dbReference type="EMBL" id="JANBPK010000143">
    <property type="protein sequence ID" value="KAJ2936204.1"/>
    <property type="molecule type" value="Genomic_DNA"/>
</dbReference>
<accession>A0A9W8MPR5</accession>
<sequence length="136" mass="15152">MGPGMRRDTLDYHFGDYNWRKIIQLGNSLLKKMTTATSDVAEHVIAHRELESTIDPEQLRSWMEAMTAWERDPTQPNPYEIAVKTPTQAAVRRQLAKEKGKALEAGIDVSLSNEAFPEDADKLPLGSLSGSSNHSS</sequence>
<evidence type="ECO:0000256" key="1">
    <source>
        <dbReference type="SAM" id="MobiDB-lite"/>
    </source>
</evidence>
<organism evidence="2 3">
    <name type="scientific">Candolleomyces eurysporus</name>
    <dbReference type="NCBI Taxonomy" id="2828524"/>
    <lineage>
        <taxon>Eukaryota</taxon>
        <taxon>Fungi</taxon>
        <taxon>Dikarya</taxon>
        <taxon>Basidiomycota</taxon>
        <taxon>Agaricomycotina</taxon>
        <taxon>Agaricomycetes</taxon>
        <taxon>Agaricomycetidae</taxon>
        <taxon>Agaricales</taxon>
        <taxon>Agaricineae</taxon>
        <taxon>Psathyrellaceae</taxon>
        <taxon>Candolleomyces</taxon>
    </lineage>
</organism>
<proteinExistence type="predicted"/>
<reference evidence="2" key="1">
    <citation type="submission" date="2022-06" db="EMBL/GenBank/DDBJ databases">
        <title>Genome Sequence of Candolleomyces eurysporus.</title>
        <authorList>
            <person name="Buettner E."/>
        </authorList>
    </citation>
    <scope>NUCLEOTIDE SEQUENCE</scope>
    <source>
        <strain evidence="2">VTCC 930004</strain>
    </source>
</reference>